<feature type="binding site" evidence="18">
    <location>
        <position position="30"/>
    </location>
    <ligand>
        <name>a divalent metal cation</name>
        <dbReference type="ChEBI" id="CHEBI:60240"/>
    </ligand>
</feature>
<proteinExistence type="inferred from homology"/>
<keyword evidence="14" id="KW-1208">Phospholipid metabolism</keyword>
<evidence type="ECO:0000256" key="11">
    <source>
        <dbReference type="ARBA" id="ARBA00023098"/>
    </source>
</evidence>
<feature type="transmembrane region" description="Helical" evidence="19">
    <location>
        <begin position="33"/>
        <end position="51"/>
    </location>
</feature>
<feature type="transmembrane region" description="Helical" evidence="19">
    <location>
        <begin position="98"/>
        <end position="119"/>
    </location>
</feature>
<feature type="binding site" evidence="18">
    <location>
        <position position="78"/>
    </location>
    <ligand>
        <name>a divalent metal cation</name>
        <dbReference type="ChEBI" id="CHEBI:60240"/>
    </ligand>
</feature>
<dbReference type="GO" id="GO:0046872">
    <property type="term" value="F:metal ion binding"/>
    <property type="evidence" value="ECO:0007669"/>
    <property type="project" value="UniProtKB-KW"/>
</dbReference>
<feature type="binding site" evidence="17">
    <location>
        <position position="30"/>
    </location>
    <ligand>
        <name>ATP</name>
        <dbReference type="ChEBI" id="CHEBI:30616"/>
    </ligand>
</feature>
<feature type="binding site" evidence="17">
    <location>
        <position position="18"/>
    </location>
    <ligand>
        <name>ATP</name>
        <dbReference type="ChEBI" id="CHEBI:30616"/>
    </ligand>
</feature>
<evidence type="ECO:0000256" key="5">
    <source>
        <dbReference type="ARBA" id="ARBA00022679"/>
    </source>
</evidence>
<dbReference type="InterPro" id="IPR036945">
    <property type="entry name" value="DAGK_sf"/>
</dbReference>
<evidence type="ECO:0000256" key="18">
    <source>
        <dbReference type="PIRSR" id="PIRSR600829-4"/>
    </source>
</evidence>
<keyword evidence="8 20" id="KW-0418">Kinase</keyword>
<feature type="transmembrane region" description="Helical" evidence="19">
    <location>
        <begin position="57"/>
        <end position="77"/>
    </location>
</feature>
<evidence type="ECO:0000256" key="10">
    <source>
        <dbReference type="ARBA" id="ARBA00022989"/>
    </source>
</evidence>
<keyword evidence="18" id="KW-0460">Magnesium</keyword>
<dbReference type="PANTHER" id="PTHR34299">
    <property type="entry name" value="DIACYLGLYCEROL KINASE"/>
    <property type="match status" value="1"/>
</dbReference>
<dbReference type="RefSeq" id="WP_188453625.1">
    <property type="nucleotide sequence ID" value="NZ_BMFR01000001.1"/>
</dbReference>
<comment type="caution">
    <text evidence="20">The sequence shown here is derived from an EMBL/GenBank/DDBJ whole genome shotgun (WGS) entry which is preliminary data.</text>
</comment>
<dbReference type="Gene3D" id="1.10.287.3610">
    <property type="match status" value="1"/>
</dbReference>
<evidence type="ECO:0000256" key="8">
    <source>
        <dbReference type="ARBA" id="ARBA00022777"/>
    </source>
</evidence>
<protein>
    <submittedName>
        <fullName evidence="20">Diacylglycerol kinase</fullName>
    </submittedName>
</protein>
<feature type="active site" description="Proton acceptor" evidence="15">
    <location>
        <position position="71"/>
    </location>
</feature>
<evidence type="ECO:0000256" key="1">
    <source>
        <dbReference type="ARBA" id="ARBA00004651"/>
    </source>
</evidence>
<dbReference type="Proteomes" id="UP000622860">
    <property type="component" value="Unassembled WGS sequence"/>
</dbReference>
<evidence type="ECO:0000256" key="3">
    <source>
        <dbReference type="ARBA" id="ARBA00022475"/>
    </source>
</evidence>
<keyword evidence="9 17" id="KW-0067">ATP-binding</keyword>
<dbReference type="Pfam" id="PF01219">
    <property type="entry name" value="DAGK_prokar"/>
    <property type="match status" value="1"/>
</dbReference>
<comment type="similarity">
    <text evidence="2">Belongs to the bacterial diacylglycerol kinase family.</text>
</comment>
<dbReference type="GO" id="GO:0005524">
    <property type="term" value="F:ATP binding"/>
    <property type="evidence" value="ECO:0007669"/>
    <property type="project" value="UniProtKB-KW"/>
</dbReference>
<keyword evidence="21" id="KW-1185">Reference proteome</keyword>
<dbReference type="GO" id="GO:0008654">
    <property type="term" value="P:phospholipid biosynthetic process"/>
    <property type="evidence" value="ECO:0007669"/>
    <property type="project" value="UniProtKB-KW"/>
</dbReference>
<evidence type="ECO:0000256" key="6">
    <source>
        <dbReference type="ARBA" id="ARBA00022692"/>
    </source>
</evidence>
<evidence type="ECO:0000256" key="12">
    <source>
        <dbReference type="ARBA" id="ARBA00023136"/>
    </source>
</evidence>
<keyword evidence="3" id="KW-1003">Cell membrane</keyword>
<evidence type="ECO:0000313" key="20">
    <source>
        <dbReference type="EMBL" id="GGG63401.1"/>
    </source>
</evidence>
<dbReference type="InterPro" id="IPR033717">
    <property type="entry name" value="UDPK"/>
</dbReference>
<evidence type="ECO:0000256" key="19">
    <source>
        <dbReference type="SAM" id="Phobius"/>
    </source>
</evidence>
<evidence type="ECO:0000313" key="21">
    <source>
        <dbReference type="Proteomes" id="UP000622860"/>
    </source>
</evidence>
<keyword evidence="18" id="KW-0479">Metal-binding</keyword>
<dbReference type="CDD" id="cd14265">
    <property type="entry name" value="UDPK_IM_like"/>
    <property type="match status" value="1"/>
</dbReference>
<dbReference type="EMBL" id="BMFR01000001">
    <property type="protein sequence ID" value="GGG63401.1"/>
    <property type="molecule type" value="Genomic_DNA"/>
</dbReference>
<evidence type="ECO:0000256" key="15">
    <source>
        <dbReference type="PIRSR" id="PIRSR600829-1"/>
    </source>
</evidence>
<dbReference type="PANTHER" id="PTHR34299:SF1">
    <property type="entry name" value="DIACYLGLYCEROL KINASE"/>
    <property type="match status" value="1"/>
</dbReference>
<evidence type="ECO:0000256" key="4">
    <source>
        <dbReference type="ARBA" id="ARBA00022516"/>
    </source>
</evidence>
<evidence type="ECO:0000256" key="14">
    <source>
        <dbReference type="ARBA" id="ARBA00023264"/>
    </source>
</evidence>
<evidence type="ECO:0000256" key="16">
    <source>
        <dbReference type="PIRSR" id="PIRSR600829-2"/>
    </source>
</evidence>
<reference evidence="20" key="1">
    <citation type="journal article" date="2014" name="Int. J. Syst. Evol. Microbiol.">
        <title>Complete genome sequence of Corynebacterium casei LMG S-19264T (=DSM 44701T), isolated from a smear-ripened cheese.</title>
        <authorList>
            <consortium name="US DOE Joint Genome Institute (JGI-PGF)"/>
            <person name="Walter F."/>
            <person name="Albersmeier A."/>
            <person name="Kalinowski J."/>
            <person name="Ruckert C."/>
        </authorList>
    </citation>
    <scope>NUCLEOTIDE SEQUENCE</scope>
    <source>
        <strain evidence="20">CGMCC 1.12754</strain>
    </source>
</reference>
<feature type="binding site" evidence="17">
    <location>
        <begin position="96"/>
        <end position="97"/>
    </location>
    <ligand>
        <name>ATP</name>
        <dbReference type="ChEBI" id="CHEBI:30616"/>
    </ligand>
</feature>
<evidence type="ECO:0000256" key="2">
    <source>
        <dbReference type="ARBA" id="ARBA00005967"/>
    </source>
</evidence>
<keyword evidence="13" id="KW-0594">Phospholipid biosynthesis</keyword>
<evidence type="ECO:0000256" key="13">
    <source>
        <dbReference type="ARBA" id="ARBA00023209"/>
    </source>
</evidence>
<evidence type="ECO:0000256" key="9">
    <source>
        <dbReference type="ARBA" id="ARBA00022840"/>
    </source>
</evidence>
<dbReference type="InterPro" id="IPR000829">
    <property type="entry name" value="DAGK"/>
</dbReference>
<keyword evidence="10 19" id="KW-1133">Transmembrane helix</keyword>
<sequence>MNSGSHDKSKKRSIGFIYAWNGLANMIKSERNFQIHIFSAVIVIVIGFIVRLSTLEWSIVLLVIGFVLVTEMVNTAIEKIIDYLKPDIHPDAKMIKDVAAGAVLVSAIIAAIVGFLIFLPKLISIMRLFSL</sequence>
<gene>
    <name evidence="20" type="primary">dgkA</name>
    <name evidence="20" type="ORF">GCM10011398_03540</name>
</gene>
<comment type="cofactor">
    <cofactor evidence="18">
        <name>Mg(2+)</name>
        <dbReference type="ChEBI" id="CHEBI:18420"/>
    </cofactor>
    <text evidence="18">Mn(2+), Zn(2+), Cd(2+) and Co(2+) support activity to lesser extents.</text>
</comment>
<dbReference type="GO" id="GO:0005886">
    <property type="term" value="C:plasma membrane"/>
    <property type="evidence" value="ECO:0007669"/>
    <property type="project" value="UniProtKB-SubCell"/>
</dbReference>
<keyword evidence="6 19" id="KW-0812">Transmembrane</keyword>
<feature type="binding site" evidence="16">
    <location>
        <position position="71"/>
    </location>
    <ligand>
        <name>substrate</name>
    </ligand>
</feature>
<name>A0A917H110_9BACI</name>
<dbReference type="GO" id="GO:0016301">
    <property type="term" value="F:kinase activity"/>
    <property type="evidence" value="ECO:0007669"/>
    <property type="project" value="UniProtKB-KW"/>
</dbReference>
<dbReference type="AlphaFoldDB" id="A0A917H110"/>
<keyword evidence="5" id="KW-0808">Transferase</keyword>
<evidence type="ECO:0000256" key="17">
    <source>
        <dbReference type="PIRSR" id="PIRSR600829-3"/>
    </source>
</evidence>
<feature type="binding site" evidence="17">
    <location>
        <position position="78"/>
    </location>
    <ligand>
        <name>ATP</name>
        <dbReference type="ChEBI" id="CHEBI:30616"/>
    </ligand>
</feature>
<comment type="subcellular location">
    <subcellularLocation>
        <location evidence="1">Cell membrane</location>
        <topology evidence="1">Multi-pass membrane protein</topology>
    </subcellularLocation>
</comment>
<organism evidence="20 21">
    <name type="scientific">Virgibacillus oceani</name>
    <dbReference type="NCBI Taxonomy" id="1479511"/>
    <lineage>
        <taxon>Bacteria</taxon>
        <taxon>Bacillati</taxon>
        <taxon>Bacillota</taxon>
        <taxon>Bacilli</taxon>
        <taxon>Bacillales</taxon>
        <taxon>Bacillaceae</taxon>
        <taxon>Virgibacillus</taxon>
    </lineage>
</organism>
<reference evidence="20" key="2">
    <citation type="submission" date="2020-09" db="EMBL/GenBank/DDBJ databases">
        <authorList>
            <person name="Sun Q."/>
            <person name="Zhou Y."/>
        </authorList>
    </citation>
    <scope>NUCLEOTIDE SEQUENCE</scope>
    <source>
        <strain evidence="20">CGMCC 1.12754</strain>
    </source>
</reference>
<keyword evidence="4" id="KW-0444">Lipid biosynthesis</keyword>
<evidence type="ECO:0000256" key="7">
    <source>
        <dbReference type="ARBA" id="ARBA00022741"/>
    </source>
</evidence>
<keyword evidence="7 17" id="KW-0547">Nucleotide-binding</keyword>
<keyword evidence="11" id="KW-0443">Lipid metabolism</keyword>
<keyword evidence="12 19" id="KW-0472">Membrane</keyword>
<accession>A0A917H110</accession>